<dbReference type="AlphaFoldDB" id="A0A3P3WGG4"/>
<evidence type="ECO:0000313" key="1">
    <source>
        <dbReference type="EMBL" id="RRJ93106.1"/>
    </source>
</evidence>
<protein>
    <submittedName>
        <fullName evidence="1">Uncharacterized protein</fullName>
    </submittedName>
</protein>
<comment type="caution">
    <text evidence="1">The sequence shown here is derived from an EMBL/GenBank/DDBJ whole genome shotgun (WGS) entry which is preliminary data.</text>
</comment>
<accession>A0A3P3WGG4</accession>
<dbReference type="RefSeq" id="WP_125016550.1">
    <property type="nucleotide sequence ID" value="NZ_RQVQ01000002.1"/>
</dbReference>
<sequence length="127" mass="13992">MEMGLTAGLDVPKLSFGAKEIPKKEMQKKDESLFSIEAEASAKGETSLTFTASRGIDTYGAFLEFKADFDGMDAFVTVKAKVEGGDLGNFETGFENKKINVLPAKPDIINQRLYIIPPIITLRRNEK</sequence>
<gene>
    <name evidence="1" type="ORF">EG240_01115</name>
</gene>
<evidence type="ECO:0000313" key="2">
    <source>
        <dbReference type="Proteomes" id="UP000275719"/>
    </source>
</evidence>
<dbReference type="Proteomes" id="UP000275719">
    <property type="component" value="Unassembled WGS sequence"/>
</dbReference>
<organism evidence="1 2">
    <name type="scientific">Paenimyroides tangerinum</name>
    <dbReference type="NCBI Taxonomy" id="2488728"/>
    <lineage>
        <taxon>Bacteria</taxon>
        <taxon>Pseudomonadati</taxon>
        <taxon>Bacteroidota</taxon>
        <taxon>Flavobacteriia</taxon>
        <taxon>Flavobacteriales</taxon>
        <taxon>Flavobacteriaceae</taxon>
        <taxon>Paenimyroides</taxon>
    </lineage>
</organism>
<reference evidence="1 2" key="1">
    <citation type="submission" date="2018-11" db="EMBL/GenBank/DDBJ databases">
        <title>Flavobacterium sp. nov., YIM 102701-2 draft genome.</title>
        <authorList>
            <person name="Li G."/>
            <person name="Jiang Y."/>
        </authorList>
    </citation>
    <scope>NUCLEOTIDE SEQUENCE [LARGE SCALE GENOMIC DNA]</scope>
    <source>
        <strain evidence="1 2">YIM 102701-2</strain>
    </source>
</reference>
<dbReference type="EMBL" id="RQVQ01000002">
    <property type="protein sequence ID" value="RRJ93106.1"/>
    <property type="molecule type" value="Genomic_DNA"/>
</dbReference>
<name>A0A3P3WGG4_9FLAO</name>
<keyword evidence="2" id="KW-1185">Reference proteome</keyword>
<proteinExistence type="predicted"/>